<protein>
    <submittedName>
        <fullName evidence="1">Unannotated protein</fullName>
    </submittedName>
</protein>
<name>A0A6J6IS13_9ZZZZ</name>
<sequence length="52" mass="5664">MFVTFLPFTVVVTFLVAKTGVFTVRVLSLSISGSFQTVISPLKIFAIVVGER</sequence>
<gene>
    <name evidence="1" type="ORF">UFOPK2046_00159</name>
</gene>
<organism evidence="1">
    <name type="scientific">freshwater metagenome</name>
    <dbReference type="NCBI Taxonomy" id="449393"/>
    <lineage>
        <taxon>unclassified sequences</taxon>
        <taxon>metagenomes</taxon>
        <taxon>ecological metagenomes</taxon>
    </lineage>
</organism>
<evidence type="ECO:0000313" key="1">
    <source>
        <dbReference type="EMBL" id="CAB4627188.1"/>
    </source>
</evidence>
<dbReference type="EMBL" id="CAEZVP010000014">
    <property type="protein sequence ID" value="CAB4627188.1"/>
    <property type="molecule type" value="Genomic_DNA"/>
</dbReference>
<proteinExistence type="predicted"/>
<dbReference type="AlphaFoldDB" id="A0A6J6IS13"/>
<reference evidence="1" key="1">
    <citation type="submission" date="2020-05" db="EMBL/GenBank/DDBJ databases">
        <authorList>
            <person name="Chiriac C."/>
            <person name="Salcher M."/>
            <person name="Ghai R."/>
            <person name="Kavagutti S V."/>
        </authorList>
    </citation>
    <scope>NUCLEOTIDE SEQUENCE</scope>
</reference>
<accession>A0A6J6IS13</accession>